<organism evidence="2">
    <name type="scientific">freshwater metagenome</name>
    <dbReference type="NCBI Taxonomy" id="449393"/>
    <lineage>
        <taxon>unclassified sequences</taxon>
        <taxon>metagenomes</taxon>
        <taxon>ecological metagenomes</taxon>
    </lineage>
</organism>
<protein>
    <submittedName>
        <fullName evidence="2">Unannotated protein</fullName>
    </submittedName>
</protein>
<dbReference type="Pfam" id="PF11298">
    <property type="entry name" value="DUF3099"/>
    <property type="match status" value="1"/>
</dbReference>
<accession>A0A6J6H9K1</accession>
<keyword evidence="1" id="KW-1133">Transmembrane helix</keyword>
<feature type="transmembrane region" description="Helical" evidence="1">
    <location>
        <begin position="22"/>
        <end position="42"/>
    </location>
</feature>
<sequence>MSKANVVTNIGQAPEVERARRFLIYTISMIVRFACVILVVFTSGIWQWVFGLGAVFLPYFAVVIGNNAGGQSKNSHQSMRVEPLAIDVAAHIKNDK</sequence>
<dbReference type="InterPro" id="IPR021449">
    <property type="entry name" value="DUF3099"/>
</dbReference>
<evidence type="ECO:0000256" key="1">
    <source>
        <dbReference type="SAM" id="Phobius"/>
    </source>
</evidence>
<keyword evidence="1" id="KW-0812">Transmembrane</keyword>
<proteinExistence type="predicted"/>
<gene>
    <name evidence="2" type="ORF">UFOPK1843_00663</name>
</gene>
<feature type="transmembrane region" description="Helical" evidence="1">
    <location>
        <begin position="48"/>
        <end position="69"/>
    </location>
</feature>
<name>A0A6J6H9K1_9ZZZZ</name>
<dbReference type="EMBL" id="CAEZUR010000044">
    <property type="protein sequence ID" value="CAB4608499.1"/>
    <property type="molecule type" value="Genomic_DNA"/>
</dbReference>
<dbReference type="AlphaFoldDB" id="A0A6J6H9K1"/>
<evidence type="ECO:0000313" key="2">
    <source>
        <dbReference type="EMBL" id="CAB4608499.1"/>
    </source>
</evidence>
<keyword evidence="1" id="KW-0472">Membrane</keyword>
<reference evidence="2" key="1">
    <citation type="submission" date="2020-05" db="EMBL/GenBank/DDBJ databases">
        <authorList>
            <person name="Chiriac C."/>
            <person name="Salcher M."/>
            <person name="Ghai R."/>
            <person name="Kavagutti S V."/>
        </authorList>
    </citation>
    <scope>NUCLEOTIDE SEQUENCE</scope>
</reference>